<dbReference type="Gene3D" id="3.40.1620.10">
    <property type="entry name" value="YefM-like domain"/>
    <property type="match status" value="1"/>
</dbReference>
<evidence type="ECO:0000256" key="1">
    <source>
        <dbReference type="ARBA" id="ARBA00009981"/>
    </source>
</evidence>
<evidence type="ECO:0000313" key="3">
    <source>
        <dbReference type="EMBL" id="AUB84803.1"/>
    </source>
</evidence>
<dbReference type="OrthoDB" id="7473440at2"/>
<keyword evidence="4" id="KW-1185">Reference proteome</keyword>
<comment type="similarity">
    <text evidence="1 2">Belongs to the phD/YefM antitoxin family.</text>
</comment>
<dbReference type="Gene3D" id="3.40.50.1010">
    <property type="entry name" value="5'-nuclease"/>
    <property type="match status" value="1"/>
</dbReference>
<dbReference type="NCBIfam" id="TIGR01552">
    <property type="entry name" value="phd_fam"/>
    <property type="match status" value="1"/>
</dbReference>
<dbReference type="SUPFAM" id="SSF143120">
    <property type="entry name" value="YefM-like"/>
    <property type="match status" value="1"/>
</dbReference>
<dbReference type="InterPro" id="IPR006442">
    <property type="entry name" value="Antitoxin_Phd/YefM"/>
</dbReference>
<accession>A0A2K8UGT0</accession>
<dbReference type="Proteomes" id="UP000232638">
    <property type="component" value="Chromosome"/>
</dbReference>
<dbReference type="AlphaFoldDB" id="A0A2K8UGT0"/>
<name>A0A2K8UGT0_9GAMM</name>
<proteinExistence type="inferred from homology"/>
<dbReference type="Pfam" id="PF02604">
    <property type="entry name" value="PhdYeFM_antitox"/>
    <property type="match status" value="1"/>
</dbReference>
<reference evidence="3 4" key="1">
    <citation type="submission" date="2017-03" db="EMBL/GenBank/DDBJ databases">
        <title>Complete genome sequence of Candidatus 'Thiodictyon syntrophicum' sp. nov. strain Cad16T, a photolithoautotroph purple sulfur bacterium isolated from an alpine meromictic lake.</title>
        <authorList>
            <person name="Luedin S.M."/>
            <person name="Pothier J.F."/>
            <person name="Danza F."/>
            <person name="Storelli N."/>
            <person name="Wittwer M."/>
            <person name="Tonolla M."/>
        </authorList>
    </citation>
    <scope>NUCLEOTIDE SEQUENCE [LARGE SCALE GENOMIC DNA]</scope>
    <source>
        <strain evidence="3 4">Cad16T</strain>
    </source>
</reference>
<evidence type="ECO:0000256" key="2">
    <source>
        <dbReference type="RuleBase" id="RU362080"/>
    </source>
</evidence>
<protein>
    <recommendedName>
        <fullName evidence="2">Antitoxin</fullName>
    </recommendedName>
</protein>
<gene>
    <name evidence="3" type="ORF">THSYN_16190</name>
</gene>
<dbReference type="CDD" id="cd09871">
    <property type="entry name" value="PIN_MtVapC28-VapC30-like"/>
    <property type="match status" value="1"/>
</dbReference>
<evidence type="ECO:0000313" key="4">
    <source>
        <dbReference type="Proteomes" id="UP000232638"/>
    </source>
</evidence>
<organism evidence="3 4">
    <name type="scientific">Candidatus Thiodictyon syntrophicum</name>
    <dbReference type="NCBI Taxonomy" id="1166950"/>
    <lineage>
        <taxon>Bacteria</taxon>
        <taxon>Pseudomonadati</taxon>
        <taxon>Pseudomonadota</taxon>
        <taxon>Gammaproteobacteria</taxon>
        <taxon>Chromatiales</taxon>
        <taxon>Chromatiaceae</taxon>
        <taxon>Thiodictyon</taxon>
    </lineage>
</organism>
<comment type="function">
    <text evidence="2">Antitoxin component of a type II toxin-antitoxin (TA) system.</text>
</comment>
<sequence length="120" mass="12895">MQVSVTEAKGQLPDLVRRADAGDEVILTRNGHATVRLVPIKTAPDKKTRRTLLEALRASASPTAGPSVARSQDFLYGDDGLGLEVVPVTATSARRIARAYERWGKGINPAALNFGDCFAY</sequence>
<dbReference type="KEGG" id="tsy:THSYN_16190"/>
<dbReference type="EMBL" id="CP020370">
    <property type="protein sequence ID" value="AUB84803.1"/>
    <property type="molecule type" value="Genomic_DNA"/>
</dbReference>
<dbReference type="InterPro" id="IPR036165">
    <property type="entry name" value="YefM-like_sf"/>
</dbReference>